<accession>A0A9P6G260</accession>
<evidence type="ECO:0000313" key="3">
    <source>
        <dbReference type="EMBL" id="KAF9586005.1"/>
    </source>
</evidence>
<keyword evidence="4" id="KW-1185">Reference proteome</keyword>
<dbReference type="Pfam" id="PF02129">
    <property type="entry name" value="Peptidase_S15"/>
    <property type="match status" value="1"/>
</dbReference>
<feature type="domain" description="Xaa-Pro dipeptidyl-peptidase-like" evidence="2">
    <location>
        <begin position="11"/>
        <end position="117"/>
    </location>
</feature>
<dbReference type="PANTHER" id="PTHR47751:SF1">
    <property type="entry name" value="SUPERFAMILY HYDROLASE, PUTATIVE (AFU_ORTHOLOGUE AFUA_2G16580)-RELATED"/>
    <property type="match status" value="1"/>
</dbReference>
<dbReference type="GO" id="GO:0016787">
    <property type="term" value="F:hydrolase activity"/>
    <property type="evidence" value="ECO:0007669"/>
    <property type="project" value="InterPro"/>
</dbReference>
<gene>
    <name evidence="3" type="ORF">BGW38_010471</name>
</gene>
<proteinExistence type="inferred from homology"/>
<dbReference type="InterPro" id="IPR051411">
    <property type="entry name" value="Polyketide_trans_af380"/>
</dbReference>
<sequence length="260" mass="28787">MVKNYVSFKSDNLKLAAHLHVPDTYKNGKKMPAIVTVHPFGGVKEQTAGVYAKALSNHGFITLAFDRRHQGSSEGEPRQLENPEGMSEDVKSAVTFLTLQEQVDPERIGVLGKKALGPILVEAGEDRTNVAKGGEVKYLPIVPALNEITAETPELLREGSEYYLTPRGSNPSSINRTAVMGYDRMATFDSFAFVNWISPRPLLLIAGDKADTLKYSEEAYDKAEAPKELRLIENATHIALYDQRAPDVVARLAEFYKKHL</sequence>
<dbReference type="EMBL" id="JAABOA010000085">
    <property type="protein sequence ID" value="KAF9586005.1"/>
    <property type="molecule type" value="Genomic_DNA"/>
</dbReference>
<reference evidence="3" key="1">
    <citation type="journal article" date="2020" name="Fungal Divers.">
        <title>Resolving the Mortierellaceae phylogeny through synthesis of multi-gene phylogenetics and phylogenomics.</title>
        <authorList>
            <person name="Vandepol N."/>
            <person name="Liber J."/>
            <person name="Desiro A."/>
            <person name="Na H."/>
            <person name="Kennedy M."/>
            <person name="Barry K."/>
            <person name="Grigoriev I.V."/>
            <person name="Miller A.N."/>
            <person name="O'Donnell K."/>
            <person name="Stajich J.E."/>
            <person name="Bonito G."/>
        </authorList>
    </citation>
    <scope>NUCLEOTIDE SEQUENCE</scope>
    <source>
        <strain evidence="3">KOD1015</strain>
    </source>
</reference>
<evidence type="ECO:0000313" key="4">
    <source>
        <dbReference type="Proteomes" id="UP000780801"/>
    </source>
</evidence>
<dbReference type="Gene3D" id="3.40.50.1820">
    <property type="entry name" value="alpha/beta hydrolase"/>
    <property type="match status" value="2"/>
</dbReference>
<organism evidence="3 4">
    <name type="scientific">Lunasporangiospora selenospora</name>
    <dbReference type="NCBI Taxonomy" id="979761"/>
    <lineage>
        <taxon>Eukaryota</taxon>
        <taxon>Fungi</taxon>
        <taxon>Fungi incertae sedis</taxon>
        <taxon>Mucoromycota</taxon>
        <taxon>Mortierellomycotina</taxon>
        <taxon>Mortierellomycetes</taxon>
        <taxon>Mortierellales</taxon>
        <taxon>Mortierellaceae</taxon>
        <taxon>Lunasporangiospora</taxon>
    </lineage>
</organism>
<comment type="caution">
    <text evidence="3">The sequence shown here is derived from an EMBL/GenBank/DDBJ whole genome shotgun (WGS) entry which is preliminary data.</text>
</comment>
<dbReference type="AlphaFoldDB" id="A0A9P6G260"/>
<dbReference type="InterPro" id="IPR000383">
    <property type="entry name" value="Xaa-Pro-like_dom"/>
</dbReference>
<dbReference type="OrthoDB" id="2498029at2759"/>
<protein>
    <recommendedName>
        <fullName evidence="2">Xaa-Pro dipeptidyl-peptidase-like domain-containing protein</fullName>
    </recommendedName>
</protein>
<dbReference type="Gene3D" id="1.10.10.800">
    <property type="match status" value="1"/>
</dbReference>
<evidence type="ECO:0000259" key="2">
    <source>
        <dbReference type="Pfam" id="PF02129"/>
    </source>
</evidence>
<name>A0A9P6G260_9FUNG</name>
<evidence type="ECO:0000256" key="1">
    <source>
        <dbReference type="ARBA" id="ARBA00029464"/>
    </source>
</evidence>
<dbReference type="SUPFAM" id="SSF53474">
    <property type="entry name" value="alpha/beta-Hydrolases"/>
    <property type="match status" value="1"/>
</dbReference>
<comment type="similarity">
    <text evidence="1">Belongs to the polyketide transferase af380 family.</text>
</comment>
<dbReference type="PANTHER" id="PTHR47751">
    <property type="entry name" value="SUPERFAMILY HYDROLASE, PUTATIVE (AFU_ORTHOLOGUE AFUA_2G16580)-RELATED"/>
    <property type="match status" value="1"/>
</dbReference>
<dbReference type="InterPro" id="IPR029058">
    <property type="entry name" value="AB_hydrolase_fold"/>
</dbReference>
<dbReference type="Proteomes" id="UP000780801">
    <property type="component" value="Unassembled WGS sequence"/>
</dbReference>